<dbReference type="CDD" id="cd13399">
    <property type="entry name" value="Slt35-like"/>
    <property type="match status" value="1"/>
</dbReference>
<comment type="caution">
    <text evidence="3">The sequence shown here is derived from an EMBL/GenBank/DDBJ whole genome shotgun (WGS) entry which is preliminary data.</text>
</comment>
<feature type="chain" id="PRO_5045285359" evidence="1">
    <location>
        <begin position="27"/>
        <end position="372"/>
    </location>
</feature>
<keyword evidence="1" id="KW-0732">Signal</keyword>
<dbReference type="PANTHER" id="PTHR30163">
    <property type="entry name" value="MEMBRANE-BOUND LYTIC MUREIN TRANSGLYCOSYLASE B"/>
    <property type="match status" value="1"/>
</dbReference>
<organism evidence="3 4">
    <name type="scientific">Rhodococcoides corynebacterioides</name>
    <dbReference type="NCBI Taxonomy" id="53972"/>
    <lineage>
        <taxon>Bacteria</taxon>
        <taxon>Bacillati</taxon>
        <taxon>Actinomycetota</taxon>
        <taxon>Actinomycetes</taxon>
        <taxon>Mycobacteriales</taxon>
        <taxon>Nocardiaceae</taxon>
        <taxon>Rhodococcoides</taxon>
    </lineage>
</organism>
<evidence type="ECO:0000313" key="4">
    <source>
        <dbReference type="Proteomes" id="UP000703038"/>
    </source>
</evidence>
<dbReference type="InterPro" id="IPR023346">
    <property type="entry name" value="Lysozyme-like_dom_sf"/>
</dbReference>
<accession>A0ABS2KS05</accession>
<dbReference type="Proteomes" id="UP000703038">
    <property type="component" value="Unassembled WGS sequence"/>
</dbReference>
<proteinExistence type="predicted"/>
<dbReference type="RefSeq" id="WP_204866819.1">
    <property type="nucleotide sequence ID" value="NZ_JAFBBK010000001.1"/>
</dbReference>
<dbReference type="Pfam" id="PF13406">
    <property type="entry name" value="SLT_2"/>
    <property type="match status" value="1"/>
</dbReference>
<dbReference type="InterPro" id="IPR043426">
    <property type="entry name" value="MltB-like"/>
</dbReference>
<sequence length="372" mass="36410">MRVGRDSRLGGALSASILLLSAVTLAAGSVTPSSAHSSVAMAAAESVAAPTLSPRERAVGLVEPAERQPVAFRSPKPAVAAPAGAPATAAAPLSAVLVGALGIPELVLQAYRSAEAQLATSTPGCHLPWHLLAAIGRIESGHAGGGRTDAAGTTITSVLGPVLDGRSAADAVITDTDGGALDGDAGHDRAVGPMQFIPATWAGYAADGNGDGRSDPNNVFDAALAAGKYLCSGGLDMTNPAQATTAVMRYNNSAAYTANVLAWSAAYSGGGTPVVGRIGEAAPSPADALAVAAAAAAGGEITDPTTAAPTSTATTAMPDTSLTPATPPPAFGIPGLPPLPVIELPTIPCLLCPPAPVAPPAPPEQDTSVTTP</sequence>
<protein>
    <submittedName>
        <fullName evidence="3">Membrane-bound lytic murein transglycosylase B</fullName>
    </submittedName>
</protein>
<dbReference type="EMBL" id="JAFBBK010000001">
    <property type="protein sequence ID" value="MBM7414046.1"/>
    <property type="molecule type" value="Genomic_DNA"/>
</dbReference>
<dbReference type="SUPFAM" id="SSF53955">
    <property type="entry name" value="Lysozyme-like"/>
    <property type="match status" value="1"/>
</dbReference>
<evidence type="ECO:0000256" key="1">
    <source>
        <dbReference type="SAM" id="SignalP"/>
    </source>
</evidence>
<dbReference type="InterPro" id="IPR031304">
    <property type="entry name" value="SLT_2"/>
</dbReference>
<dbReference type="PANTHER" id="PTHR30163:SF8">
    <property type="entry name" value="LYTIC MUREIN TRANSGLYCOSYLASE"/>
    <property type="match status" value="1"/>
</dbReference>
<keyword evidence="4" id="KW-1185">Reference proteome</keyword>
<evidence type="ECO:0000313" key="3">
    <source>
        <dbReference type="EMBL" id="MBM7414046.1"/>
    </source>
</evidence>
<feature type="domain" description="Transglycosylase SLT" evidence="2">
    <location>
        <begin position="190"/>
        <end position="240"/>
    </location>
</feature>
<reference evidence="3 4" key="1">
    <citation type="submission" date="2021-01" db="EMBL/GenBank/DDBJ databases">
        <title>Genomics of switchgrass bacterial isolates.</title>
        <authorList>
            <person name="Shade A."/>
        </authorList>
    </citation>
    <scope>NUCLEOTIDE SEQUENCE [LARGE SCALE GENOMIC DNA]</scope>
    <source>
        <strain evidence="3 4">PvP111</strain>
    </source>
</reference>
<feature type="signal peptide" evidence="1">
    <location>
        <begin position="1"/>
        <end position="26"/>
    </location>
</feature>
<name>A0ABS2KS05_9NOCA</name>
<gene>
    <name evidence="3" type="ORF">JOE42_000779</name>
</gene>
<dbReference type="Gene3D" id="1.10.530.10">
    <property type="match status" value="1"/>
</dbReference>
<evidence type="ECO:0000259" key="2">
    <source>
        <dbReference type="Pfam" id="PF13406"/>
    </source>
</evidence>